<dbReference type="GO" id="GO:0005506">
    <property type="term" value="F:iron ion binding"/>
    <property type="evidence" value="ECO:0007669"/>
    <property type="project" value="InterPro"/>
</dbReference>
<keyword evidence="2 7" id="KW-0349">Heme</keyword>
<dbReference type="PRINTS" id="PR00385">
    <property type="entry name" value="P450"/>
</dbReference>
<evidence type="ECO:0000256" key="7">
    <source>
        <dbReference type="PIRSR" id="PIRSR602401-1"/>
    </source>
</evidence>
<proteinExistence type="inferred from homology"/>
<evidence type="ECO:0000256" key="5">
    <source>
        <dbReference type="ARBA" id="ARBA00023004"/>
    </source>
</evidence>
<dbReference type="PROSITE" id="PS00086">
    <property type="entry name" value="CYTOCHROME_P450"/>
    <property type="match status" value="1"/>
</dbReference>
<dbReference type="InterPro" id="IPR001128">
    <property type="entry name" value="Cyt_P450"/>
</dbReference>
<accession>A0A507FMJ4</accession>
<evidence type="ECO:0000256" key="8">
    <source>
        <dbReference type="RuleBase" id="RU000461"/>
    </source>
</evidence>
<dbReference type="PANTHER" id="PTHR24291">
    <property type="entry name" value="CYTOCHROME P450 FAMILY 4"/>
    <property type="match status" value="1"/>
</dbReference>
<dbReference type="STRING" id="246404.A0A507FMJ4"/>
<evidence type="ECO:0000256" key="3">
    <source>
        <dbReference type="ARBA" id="ARBA00022723"/>
    </source>
</evidence>
<comment type="caution">
    <text evidence="9">The sequence shown here is derived from an EMBL/GenBank/DDBJ whole genome shotgun (WGS) entry which is preliminary data.</text>
</comment>
<evidence type="ECO:0000256" key="6">
    <source>
        <dbReference type="ARBA" id="ARBA00023033"/>
    </source>
</evidence>
<dbReference type="EMBL" id="QEAP01000017">
    <property type="protein sequence ID" value="TPX77629.1"/>
    <property type="molecule type" value="Genomic_DNA"/>
</dbReference>
<dbReference type="PRINTS" id="PR00463">
    <property type="entry name" value="EP450I"/>
</dbReference>
<comment type="cofactor">
    <cofactor evidence="7">
        <name>heme</name>
        <dbReference type="ChEBI" id="CHEBI:30413"/>
    </cofactor>
</comment>
<dbReference type="PANTHER" id="PTHR24291:SF50">
    <property type="entry name" value="BIFUNCTIONAL ALBAFLAVENONE MONOOXYGENASE_TERPENE SYNTHASE"/>
    <property type="match status" value="1"/>
</dbReference>
<name>A0A507FMJ4_9FUNG</name>
<gene>
    <name evidence="9" type="ORF">CcCBS67573_g01101</name>
</gene>
<reference evidence="9 10" key="1">
    <citation type="journal article" date="2019" name="Sci. Rep.">
        <title>Comparative genomics of chytrid fungi reveal insights into the obligate biotrophic and pathogenic lifestyle of Synchytrium endobioticum.</title>
        <authorList>
            <person name="van de Vossenberg B.T.L.H."/>
            <person name="Warris S."/>
            <person name="Nguyen H.D.T."/>
            <person name="van Gent-Pelzer M.P.E."/>
            <person name="Joly D.L."/>
            <person name="van de Geest H.C."/>
            <person name="Bonants P.J.M."/>
            <person name="Smith D.S."/>
            <person name="Levesque C.A."/>
            <person name="van der Lee T.A.J."/>
        </authorList>
    </citation>
    <scope>NUCLEOTIDE SEQUENCE [LARGE SCALE GENOMIC DNA]</scope>
    <source>
        <strain evidence="9 10">CBS 675.73</strain>
    </source>
</reference>
<keyword evidence="6 8" id="KW-0503">Monooxygenase</keyword>
<dbReference type="GO" id="GO:0020037">
    <property type="term" value="F:heme binding"/>
    <property type="evidence" value="ECO:0007669"/>
    <property type="project" value="InterPro"/>
</dbReference>
<keyword evidence="3 7" id="KW-0479">Metal-binding</keyword>
<dbReference type="GO" id="GO:0016705">
    <property type="term" value="F:oxidoreductase activity, acting on paired donors, with incorporation or reduction of molecular oxygen"/>
    <property type="evidence" value="ECO:0007669"/>
    <property type="project" value="InterPro"/>
</dbReference>
<evidence type="ECO:0008006" key="11">
    <source>
        <dbReference type="Google" id="ProtNLM"/>
    </source>
</evidence>
<dbReference type="InterPro" id="IPR002401">
    <property type="entry name" value="Cyt_P450_E_grp-I"/>
</dbReference>
<protein>
    <recommendedName>
        <fullName evidence="11">Cytochrome P450</fullName>
    </recommendedName>
</protein>
<keyword evidence="10" id="KW-1185">Reference proteome</keyword>
<evidence type="ECO:0000256" key="1">
    <source>
        <dbReference type="ARBA" id="ARBA00010617"/>
    </source>
</evidence>
<keyword evidence="5 7" id="KW-0408">Iron</keyword>
<dbReference type="Proteomes" id="UP000320333">
    <property type="component" value="Unassembled WGS sequence"/>
</dbReference>
<dbReference type="Pfam" id="PF00067">
    <property type="entry name" value="p450"/>
    <property type="match status" value="1"/>
</dbReference>
<dbReference type="InterPro" id="IPR036396">
    <property type="entry name" value="Cyt_P450_sf"/>
</dbReference>
<evidence type="ECO:0000256" key="4">
    <source>
        <dbReference type="ARBA" id="ARBA00023002"/>
    </source>
</evidence>
<keyword evidence="4 8" id="KW-0560">Oxidoreductase</keyword>
<dbReference type="AlphaFoldDB" id="A0A507FMJ4"/>
<feature type="binding site" description="axial binding residue" evidence="7">
    <location>
        <position position="458"/>
    </location>
    <ligand>
        <name>heme</name>
        <dbReference type="ChEBI" id="CHEBI:30413"/>
    </ligand>
    <ligandPart>
        <name>Fe</name>
        <dbReference type="ChEBI" id="CHEBI:18248"/>
    </ligandPart>
</feature>
<dbReference type="InterPro" id="IPR050196">
    <property type="entry name" value="Cytochrome_P450_Monoox"/>
</dbReference>
<evidence type="ECO:0000313" key="10">
    <source>
        <dbReference type="Proteomes" id="UP000320333"/>
    </source>
</evidence>
<evidence type="ECO:0000313" key="9">
    <source>
        <dbReference type="EMBL" id="TPX77629.1"/>
    </source>
</evidence>
<evidence type="ECO:0000256" key="2">
    <source>
        <dbReference type="ARBA" id="ARBA00022617"/>
    </source>
</evidence>
<dbReference type="SUPFAM" id="SSF48264">
    <property type="entry name" value="Cytochrome P450"/>
    <property type="match status" value="1"/>
</dbReference>
<dbReference type="OrthoDB" id="1470350at2759"/>
<organism evidence="9 10">
    <name type="scientific">Chytriomyces confervae</name>
    <dbReference type="NCBI Taxonomy" id="246404"/>
    <lineage>
        <taxon>Eukaryota</taxon>
        <taxon>Fungi</taxon>
        <taxon>Fungi incertae sedis</taxon>
        <taxon>Chytridiomycota</taxon>
        <taxon>Chytridiomycota incertae sedis</taxon>
        <taxon>Chytridiomycetes</taxon>
        <taxon>Chytridiales</taxon>
        <taxon>Chytriomycetaceae</taxon>
        <taxon>Chytriomyces</taxon>
    </lineage>
</organism>
<comment type="similarity">
    <text evidence="1 8">Belongs to the cytochrome P450 family.</text>
</comment>
<dbReference type="Gene3D" id="1.10.630.10">
    <property type="entry name" value="Cytochrome P450"/>
    <property type="match status" value="1"/>
</dbReference>
<dbReference type="InterPro" id="IPR017972">
    <property type="entry name" value="Cyt_P450_CS"/>
</dbReference>
<dbReference type="GO" id="GO:0004497">
    <property type="term" value="F:monooxygenase activity"/>
    <property type="evidence" value="ECO:0007669"/>
    <property type="project" value="UniProtKB-KW"/>
</dbReference>
<sequence>MESLNPLLQQARQLVRTHPLKSAASLLALLVALAALKTRRRSRGRSFNGPKGLPYIGIGLERARNGEAGKQHEWIDSLHREHGSTVAFVLFGTSIVLSQDKRLIHKALTDTSMFWRSDFAMGLAKDILGTPLFFLPTGPVWKYHRKSLQPAFGPAVLKNSASVVTEQTNHITEIWKNEIRASKDGAIVLDMFHEFTAFTLDFIGRIAFSYDFEAVNRMHTKMRNEDQDIMEDMARILTVRFGLPPFAWWWRGVNRASPRVQKVTGHVDTLLKKVVAERKLKKSTGTDVARADLLEKLLGTDGDGKALFSETEILGEVKGFFFAGHETSANTLTFSVLEMTRNPDIQEKLRKEAMEVLSSLGDDNITVDSLSRFKYLDQFVKEIQRRHSIVGQLGRRAVKDIEFDGYLIPKETVVLVDLRGMHMDPQHWKNPEKFDPDRWSQPFDPETFLPFGDGPTNCIGQKLALIEIKIALIRLVTKFRFEYVEQTLEFVTFLTYGLKKGLQVRITEL</sequence>